<sequence>MGIPEYEAKRYEGKIRGGSALISVHTDNSDALDQVKKIFEQAHAEDISSTAEASV</sequence>
<keyword evidence="2" id="KW-1185">Reference proteome</keyword>
<dbReference type="EMBL" id="FUKJ01000065">
    <property type="protein sequence ID" value="SJM90284.1"/>
    <property type="molecule type" value="Genomic_DNA"/>
</dbReference>
<name>A0A1R4H202_9GAMM</name>
<organism evidence="1 2">
    <name type="scientific">Crenothrix polyspora</name>
    <dbReference type="NCBI Taxonomy" id="360316"/>
    <lineage>
        <taxon>Bacteria</taxon>
        <taxon>Pseudomonadati</taxon>
        <taxon>Pseudomonadota</taxon>
        <taxon>Gammaproteobacteria</taxon>
        <taxon>Methylococcales</taxon>
        <taxon>Crenotrichaceae</taxon>
        <taxon>Crenothrix</taxon>
    </lineage>
</organism>
<proteinExistence type="predicted"/>
<protein>
    <submittedName>
        <fullName evidence="1">Uncharacterized protein</fullName>
    </submittedName>
</protein>
<dbReference type="Proteomes" id="UP000195442">
    <property type="component" value="Unassembled WGS sequence"/>
</dbReference>
<evidence type="ECO:0000313" key="1">
    <source>
        <dbReference type="EMBL" id="SJM90284.1"/>
    </source>
</evidence>
<gene>
    <name evidence="1" type="ORF">CRENPOLYSF2_1570011</name>
</gene>
<accession>A0A1R4H202</accession>
<dbReference type="AlphaFoldDB" id="A0A1R4H202"/>
<evidence type="ECO:0000313" key="2">
    <source>
        <dbReference type="Proteomes" id="UP000195442"/>
    </source>
</evidence>
<reference evidence="2" key="1">
    <citation type="submission" date="2017-02" db="EMBL/GenBank/DDBJ databases">
        <authorList>
            <person name="Daims H."/>
        </authorList>
    </citation>
    <scope>NUCLEOTIDE SEQUENCE [LARGE SCALE GENOMIC DNA]</scope>
</reference>